<feature type="transmembrane region" description="Helical" evidence="8">
    <location>
        <begin position="171"/>
        <end position="192"/>
    </location>
</feature>
<keyword evidence="2" id="KW-0813">Transport</keyword>
<dbReference type="AlphaFoldDB" id="A0A3M9KWP2"/>
<organism evidence="10 12">
    <name type="scientific">Micromonospora aurantiaca</name>
    <name type="common">nom. illeg.</name>
    <dbReference type="NCBI Taxonomy" id="47850"/>
    <lineage>
        <taxon>Bacteria</taxon>
        <taxon>Bacillati</taxon>
        <taxon>Actinomycetota</taxon>
        <taxon>Actinomycetes</taxon>
        <taxon>Micromonosporales</taxon>
        <taxon>Micromonosporaceae</taxon>
        <taxon>Micromonospora</taxon>
    </lineage>
</organism>
<evidence type="ECO:0000313" key="10">
    <source>
        <dbReference type="EMBL" id="AXH92080.1"/>
    </source>
</evidence>
<reference evidence="10 12" key="1">
    <citation type="submission" date="2018-07" db="EMBL/GenBank/DDBJ databases">
        <authorList>
            <person name="Ye Y."/>
        </authorList>
    </citation>
    <scope>NUCLEOTIDE SEQUENCE [LARGE SCALE GENOMIC DNA]</scope>
    <source>
        <strain evidence="10">110B</strain>
        <strain evidence="12">H14(2018)</strain>
    </source>
</reference>
<dbReference type="PANTHER" id="PTHR42718">
    <property type="entry name" value="MAJOR FACILITATOR SUPERFAMILY MULTIDRUG TRANSPORTER MFSC"/>
    <property type="match status" value="1"/>
</dbReference>
<feature type="transmembrane region" description="Helical" evidence="8">
    <location>
        <begin position="367"/>
        <end position="391"/>
    </location>
</feature>
<dbReference type="GO" id="GO:0022857">
    <property type="term" value="F:transmembrane transporter activity"/>
    <property type="evidence" value="ECO:0007669"/>
    <property type="project" value="InterPro"/>
</dbReference>
<feature type="transmembrane region" description="Helical" evidence="8">
    <location>
        <begin position="52"/>
        <end position="72"/>
    </location>
</feature>
<dbReference type="PROSITE" id="PS50850">
    <property type="entry name" value="MFS"/>
    <property type="match status" value="1"/>
</dbReference>
<reference evidence="10 12" key="2">
    <citation type="submission" date="2018-08" db="EMBL/GenBank/DDBJ databases">
        <title>Streptomyces kandeliansis sp. nov., an endophytic bacterium isolated from mangrove plant.</title>
        <authorList>
            <person name="Wang R."/>
        </authorList>
    </citation>
    <scope>NUCLEOTIDE SEQUENCE [LARGE SCALE GENOMIC DNA]</scope>
    <source>
        <strain evidence="10">110B</strain>
        <strain evidence="12">H14(2018)</strain>
    </source>
</reference>
<keyword evidence="13" id="KW-1185">Reference proteome</keyword>
<protein>
    <submittedName>
        <fullName evidence="10">MFS transporter</fullName>
    </submittedName>
</protein>
<dbReference type="RefSeq" id="WP_013285659.1">
    <property type="nucleotide sequence ID" value="NZ_CBDRIO010000026.1"/>
</dbReference>
<evidence type="ECO:0000313" key="12">
    <source>
        <dbReference type="Proteomes" id="UP000253958"/>
    </source>
</evidence>
<gene>
    <name evidence="10" type="ORF">DVH21_20350</name>
    <name evidence="11" type="ORF">F6X54_16710</name>
</gene>
<dbReference type="Gene3D" id="1.20.1720.10">
    <property type="entry name" value="Multidrug resistance protein D"/>
    <property type="match status" value="1"/>
</dbReference>
<feature type="transmembrane region" description="Helical" evidence="8">
    <location>
        <begin position="403"/>
        <end position="425"/>
    </location>
</feature>
<evidence type="ECO:0000256" key="5">
    <source>
        <dbReference type="ARBA" id="ARBA00022989"/>
    </source>
</evidence>
<evidence type="ECO:0000313" key="11">
    <source>
        <dbReference type="EMBL" id="KAB1111328.1"/>
    </source>
</evidence>
<comment type="subcellular location">
    <subcellularLocation>
        <location evidence="1">Cell membrane</location>
        <topology evidence="1">Multi-pass membrane protein</topology>
    </subcellularLocation>
</comment>
<evidence type="ECO:0000256" key="3">
    <source>
        <dbReference type="ARBA" id="ARBA00022475"/>
    </source>
</evidence>
<dbReference type="Proteomes" id="UP000253958">
    <property type="component" value="Chromosome"/>
</dbReference>
<dbReference type="CDD" id="cd17321">
    <property type="entry name" value="MFS_MMR_MDR_like"/>
    <property type="match status" value="1"/>
</dbReference>
<feature type="transmembrane region" description="Helical" evidence="8">
    <location>
        <begin position="16"/>
        <end position="40"/>
    </location>
</feature>
<accession>A0A3M9KWP2</accession>
<feature type="transmembrane region" description="Helical" evidence="8">
    <location>
        <begin position="146"/>
        <end position="165"/>
    </location>
</feature>
<dbReference type="InterPro" id="IPR036259">
    <property type="entry name" value="MFS_trans_sf"/>
</dbReference>
<feature type="transmembrane region" description="Helical" evidence="8">
    <location>
        <begin position="109"/>
        <end position="134"/>
    </location>
</feature>
<dbReference type="SUPFAM" id="SSF103473">
    <property type="entry name" value="MFS general substrate transporter"/>
    <property type="match status" value="1"/>
</dbReference>
<evidence type="ECO:0000259" key="9">
    <source>
        <dbReference type="PROSITE" id="PS50850"/>
    </source>
</evidence>
<sequence length="490" mass="50489">MAVAADEPRSPVRRRWWALTLLCFVQFMLVVDDTVVNVALPSIREDLGYSATGLAWVVNGYLLAFGGLILLGGRAGDLVGHRRVFLAGVAVFAVASLACGVAQEPWQLVAARFLQGVGGALASPTALALITLIFAEGAERAKAIGLWGGIAALGGIVGYVLSGLLTDLVSWRLVFLINLPVAVVVLALVPALVPPAATAARQRVDIPGAVTATVGLAALVFALLEAPGAGWGSPRALVPLAVAVVLLAAFVLQERRVAYPLVPLRFFANRTRSAANGTMMLFTTGLFAMFFLLTLHVQERLGWSPLQTGLAYVPMAVCLLIGISLSQRLVGRLGPRPVLLVGPLLTAAGLLYLSWIDGTERYLPDILPGMVLVALGAGLAVPVLATAAMSATTAEDAGLGSGMLTVAQQIGGAVGLALLVSLAGLRSRQMVSDGAGEDAAAIGGTVLAFQVAAVILVAAALLTLVIRPPRPAASPDRTDSPDHTSIGVPS</sequence>
<dbReference type="Gene3D" id="1.20.1250.20">
    <property type="entry name" value="MFS general substrate transporter like domains"/>
    <property type="match status" value="1"/>
</dbReference>
<dbReference type="InterPro" id="IPR020846">
    <property type="entry name" value="MFS_dom"/>
</dbReference>
<dbReference type="PRINTS" id="PR01036">
    <property type="entry name" value="TCRTETB"/>
</dbReference>
<dbReference type="Proteomes" id="UP000471364">
    <property type="component" value="Unassembled WGS sequence"/>
</dbReference>
<reference evidence="11 13" key="3">
    <citation type="submission" date="2019-09" db="EMBL/GenBank/DDBJ databases">
        <title>High taxonomic diversity of Micromonospora strains isolated from Medicago sativa nodules in different geographical locations.</title>
        <authorList>
            <person name="Martinez-Hidalgo P."/>
            <person name="Flores-Felix J.D."/>
            <person name="Velazquez E."/>
            <person name="Brau L."/>
            <person name="Trujillo M.E."/>
            <person name="Martinez-Molina E."/>
        </authorList>
    </citation>
    <scope>NUCLEOTIDE SEQUENCE [LARGE SCALE GENOMIC DNA]</scope>
    <source>
        <strain evidence="11 13">ALFB5</strain>
    </source>
</reference>
<feature type="transmembrane region" description="Helical" evidence="8">
    <location>
        <begin position="445"/>
        <end position="466"/>
    </location>
</feature>
<evidence type="ECO:0000313" key="13">
    <source>
        <dbReference type="Proteomes" id="UP000471364"/>
    </source>
</evidence>
<evidence type="ECO:0000256" key="6">
    <source>
        <dbReference type="ARBA" id="ARBA00023136"/>
    </source>
</evidence>
<proteinExistence type="predicted"/>
<feature type="transmembrane region" description="Helical" evidence="8">
    <location>
        <begin position="309"/>
        <end position="326"/>
    </location>
</feature>
<feature type="transmembrane region" description="Helical" evidence="8">
    <location>
        <begin position="204"/>
        <end position="224"/>
    </location>
</feature>
<feature type="transmembrane region" description="Helical" evidence="8">
    <location>
        <begin position="338"/>
        <end position="355"/>
    </location>
</feature>
<feature type="transmembrane region" description="Helical" evidence="8">
    <location>
        <begin position="274"/>
        <end position="297"/>
    </location>
</feature>
<dbReference type="InterPro" id="IPR004638">
    <property type="entry name" value="EmrB-like"/>
</dbReference>
<feature type="transmembrane region" description="Helical" evidence="8">
    <location>
        <begin position="84"/>
        <end position="103"/>
    </location>
</feature>
<keyword evidence="4 8" id="KW-0812">Transmembrane</keyword>
<keyword evidence="5 8" id="KW-1133">Transmembrane helix</keyword>
<feature type="domain" description="Major facilitator superfamily (MFS) profile" evidence="9">
    <location>
        <begin position="18"/>
        <end position="471"/>
    </location>
</feature>
<keyword evidence="6 8" id="KW-0472">Membrane</keyword>
<dbReference type="Pfam" id="PF07690">
    <property type="entry name" value="MFS_1"/>
    <property type="match status" value="1"/>
</dbReference>
<dbReference type="GO" id="GO:0005886">
    <property type="term" value="C:plasma membrane"/>
    <property type="evidence" value="ECO:0007669"/>
    <property type="project" value="UniProtKB-SubCell"/>
</dbReference>
<dbReference type="InterPro" id="IPR011701">
    <property type="entry name" value="MFS"/>
</dbReference>
<dbReference type="EMBL" id="CP031263">
    <property type="protein sequence ID" value="AXH92080.1"/>
    <property type="molecule type" value="Genomic_DNA"/>
</dbReference>
<evidence type="ECO:0000256" key="7">
    <source>
        <dbReference type="SAM" id="MobiDB-lite"/>
    </source>
</evidence>
<name>A0A3M9KWP2_9ACTN</name>
<dbReference type="NCBIfam" id="TIGR00711">
    <property type="entry name" value="efflux_EmrB"/>
    <property type="match status" value="1"/>
</dbReference>
<feature type="region of interest" description="Disordered" evidence="7">
    <location>
        <begin position="470"/>
        <end position="490"/>
    </location>
</feature>
<evidence type="ECO:0000256" key="4">
    <source>
        <dbReference type="ARBA" id="ARBA00022692"/>
    </source>
</evidence>
<evidence type="ECO:0000256" key="2">
    <source>
        <dbReference type="ARBA" id="ARBA00022448"/>
    </source>
</evidence>
<evidence type="ECO:0000256" key="8">
    <source>
        <dbReference type="SAM" id="Phobius"/>
    </source>
</evidence>
<dbReference type="OMA" id="AACQLMV"/>
<dbReference type="PANTHER" id="PTHR42718:SF46">
    <property type="entry name" value="BLR6921 PROTEIN"/>
    <property type="match status" value="1"/>
</dbReference>
<keyword evidence="3" id="KW-1003">Cell membrane</keyword>
<feature type="transmembrane region" description="Helical" evidence="8">
    <location>
        <begin position="236"/>
        <end position="253"/>
    </location>
</feature>
<evidence type="ECO:0000256" key="1">
    <source>
        <dbReference type="ARBA" id="ARBA00004651"/>
    </source>
</evidence>
<dbReference type="EMBL" id="WAAR01000070">
    <property type="protein sequence ID" value="KAB1111328.1"/>
    <property type="molecule type" value="Genomic_DNA"/>
</dbReference>